<sequence length="87" mass="9971">MEEFTGTCSGDICEISKPDDFLLRNLDPLAMLRVVFQLGLLRKGSFSHVLFELRSAEILLEQNCRALLLYDPLTESFKDIQFKGMQN</sequence>
<gene>
    <name evidence="1" type="ORF">PanWU01x14_251480</name>
</gene>
<accession>A0A2P5BCJ4</accession>
<dbReference type="OrthoDB" id="10451917at2759"/>
<dbReference type="Proteomes" id="UP000237105">
    <property type="component" value="Unassembled WGS sequence"/>
</dbReference>
<name>A0A2P5BCJ4_PARAD</name>
<comment type="caution">
    <text evidence="1">The sequence shown here is derived from an EMBL/GenBank/DDBJ whole genome shotgun (WGS) entry which is preliminary data.</text>
</comment>
<reference evidence="2" key="1">
    <citation type="submission" date="2016-06" db="EMBL/GenBank/DDBJ databases">
        <title>Parallel loss of symbiosis genes in relatives of nitrogen-fixing non-legume Parasponia.</title>
        <authorList>
            <person name="Van Velzen R."/>
            <person name="Holmer R."/>
            <person name="Bu F."/>
            <person name="Rutten L."/>
            <person name="Van Zeijl A."/>
            <person name="Liu W."/>
            <person name="Santuari L."/>
            <person name="Cao Q."/>
            <person name="Sharma T."/>
            <person name="Shen D."/>
            <person name="Roswanjaya Y."/>
            <person name="Wardhani T."/>
            <person name="Kalhor M.S."/>
            <person name="Jansen J."/>
            <person name="Van den Hoogen J."/>
            <person name="Gungor B."/>
            <person name="Hartog M."/>
            <person name="Hontelez J."/>
            <person name="Verver J."/>
            <person name="Yang W.-C."/>
            <person name="Schijlen E."/>
            <person name="Repin R."/>
            <person name="Schilthuizen M."/>
            <person name="Schranz E."/>
            <person name="Heidstra R."/>
            <person name="Miyata K."/>
            <person name="Fedorova E."/>
            <person name="Kohlen W."/>
            <person name="Bisseling T."/>
            <person name="Smit S."/>
            <person name="Geurts R."/>
        </authorList>
    </citation>
    <scope>NUCLEOTIDE SEQUENCE [LARGE SCALE GENOMIC DNA]</scope>
    <source>
        <strain evidence="2">cv. WU1-14</strain>
    </source>
</reference>
<organism evidence="1 2">
    <name type="scientific">Parasponia andersonii</name>
    <name type="common">Sponia andersonii</name>
    <dbReference type="NCBI Taxonomy" id="3476"/>
    <lineage>
        <taxon>Eukaryota</taxon>
        <taxon>Viridiplantae</taxon>
        <taxon>Streptophyta</taxon>
        <taxon>Embryophyta</taxon>
        <taxon>Tracheophyta</taxon>
        <taxon>Spermatophyta</taxon>
        <taxon>Magnoliopsida</taxon>
        <taxon>eudicotyledons</taxon>
        <taxon>Gunneridae</taxon>
        <taxon>Pentapetalae</taxon>
        <taxon>rosids</taxon>
        <taxon>fabids</taxon>
        <taxon>Rosales</taxon>
        <taxon>Cannabaceae</taxon>
        <taxon>Parasponia</taxon>
    </lineage>
</organism>
<keyword evidence="2" id="KW-1185">Reference proteome</keyword>
<proteinExistence type="predicted"/>
<evidence type="ECO:0000313" key="2">
    <source>
        <dbReference type="Proteomes" id="UP000237105"/>
    </source>
</evidence>
<dbReference type="AlphaFoldDB" id="A0A2P5BCJ4"/>
<dbReference type="EMBL" id="JXTB01000310">
    <property type="protein sequence ID" value="PON46502.1"/>
    <property type="molecule type" value="Genomic_DNA"/>
</dbReference>
<evidence type="ECO:0000313" key="1">
    <source>
        <dbReference type="EMBL" id="PON46502.1"/>
    </source>
</evidence>
<protein>
    <submittedName>
        <fullName evidence="1">Uncharacterized protein</fullName>
    </submittedName>
</protein>